<name>A0A453GW06_AEGTS</name>
<organism evidence="1 2">
    <name type="scientific">Aegilops tauschii subsp. strangulata</name>
    <name type="common">Goatgrass</name>
    <dbReference type="NCBI Taxonomy" id="200361"/>
    <lineage>
        <taxon>Eukaryota</taxon>
        <taxon>Viridiplantae</taxon>
        <taxon>Streptophyta</taxon>
        <taxon>Embryophyta</taxon>
        <taxon>Tracheophyta</taxon>
        <taxon>Spermatophyta</taxon>
        <taxon>Magnoliopsida</taxon>
        <taxon>Liliopsida</taxon>
        <taxon>Poales</taxon>
        <taxon>Poaceae</taxon>
        <taxon>BOP clade</taxon>
        <taxon>Pooideae</taxon>
        <taxon>Triticodae</taxon>
        <taxon>Triticeae</taxon>
        <taxon>Triticinae</taxon>
        <taxon>Aegilops</taxon>
    </lineage>
</organism>
<keyword evidence="2" id="KW-1185">Reference proteome</keyword>
<protein>
    <recommendedName>
        <fullName evidence="3">Cytochrome b5 heme-binding domain-containing protein</fullName>
    </recommendedName>
</protein>
<sequence>MSSSGGKVFTLEEVAKHTSKDDCWLVIGGKVVASPLSPVLLLSPVPRDPAAAWVSCFLFLGISAARALPRPPPHPPTLRLD</sequence>
<evidence type="ECO:0000313" key="1">
    <source>
        <dbReference type="EnsemblPlants" id="AET3Gv21225500.1"/>
    </source>
</evidence>
<dbReference type="AlphaFoldDB" id="A0A453GW06"/>
<dbReference type="Gramene" id="AET3Gv21225500.1">
    <property type="protein sequence ID" value="AET3Gv21225500.1"/>
    <property type="gene ID" value="AET3Gv21225500"/>
</dbReference>
<reference evidence="1" key="4">
    <citation type="submission" date="2019-03" db="UniProtKB">
        <authorList>
            <consortium name="EnsemblPlants"/>
        </authorList>
    </citation>
    <scope>IDENTIFICATION</scope>
</reference>
<dbReference type="EnsemblPlants" id="AET3Gv21225500.1">
    <property type="protein sequence ID" value="AET3Gv21225500.1"/>
    <property type="gene ID" value="AET3Gv21225500"/>
</dbReference>
<reference evidence="1" key="5">
    <citation type="journal article" date="2021" name="G3 (Bethesda)">
        <title>Aegilops tauschii genome assembly Aet v5.0 features greater sequence contiguity and improved annotation.</title>
        <authorList>
            <person name="Wang L."/>
            <person name="Zhu T."/>
            <person name="Rodriguez J.C."/>
            <person name="Deal K.R."/>
            <person name="Dubcovsky J."/>
            <person name="McGuire P.E."/>
            <person name="Lux T."/>
            <person name="Spannagl M."/>
            <person name="Mayer K.F.X."/>
            <person name="Baldrich P."/>
            <person name="Meyers B.C."/>
            <person name="Huo N."/>
            <person name="Gu Y.Q."/>
            <person name="Zhou H."/>
            <person name="Devos K.M."/>
            <person name="Bennetzen J.L."/>
            <person name="Unver T."/>
            <person name="Budak H."/>
            <person name="Gulick P.J."/>
            <person name="Galiba G."/>
            <person name="Kalapos B."/>
            <person name="Nelson D.R."/>
            <person name="Li P."/>
            <person name="You F.M."/>
            <person name="Luo M.C."/>
            <person name="Dvorak J."/>
        </authorList>
    </citation>
    <scope>NUCLEOTIDE SEQUENCE [LARGE SCALE GENOMIC DNA]</scope>
    <source>
        <strain evidence="1">cv. AL8/78</strain>
    </source>
</reference>
<evidence type="ECO:0008006" key="3">
    <source>
        <dbReference type="Google" id="ProtNLM"/>
    </source>
</evidence>
<reference evidence="2" key="2">
    <citation type="journal article" date="2017" name="Nat. Plants">
        <title>The Aegilops tauschii genome reveals multiple impacts of transposons.</title>
        <authorList>
            <person name="Zhao G."/>
            <person name="Zou C."/>
            <person name="Li K."/>
            <person name="Wang K."/>
            <person name="Li T."/>
            <person name="Gao L."/>
            <person name="Zhang X."/>
            <person name="Wang H."/>
            <person name="Yang Z."/>
            <person name="Liu X."/>
            <person name="Jiang W."/>
            <person name="Mao L."/>
            <person name="Kong X."/>
            <person name="Jiao Y."/>
            <person name="Jia J."/>
        </authorList>
    </citation>
    <scope>NUCLEOTIDE SEQUENCE [LARGE SCALE GENOMIC DNA]</scope>
    <source>
        <strain evidence="2">cv. AL8/78</strain>
    </source>
</reference>
<evidence type="ECO:0000313" key="2">
    <source>
        <dbReference type="Proteomes" id="UP000015105"/>
    </source>
</evidence>
<dbReference type="Gene3D" id="3.10.120.10">
    <property type="entry name" value="Cytochrome b5-like heme/steroid binding domain"/>
    <property type="match status" value="1"/>
</dbReference>
<proteinExistence type="predicted"/>
<reference evidence="2" key="1">
    <citation type="journal article" date="2014" name="Science">
        <title>Ancient hybridizations among the ancestral genomes of bread wheat.</title>
        <authorList>
            <consortium name="International Wheat Genome Sequencing Consortium,"/>
            <person name="Marcussen T."/>
            <person name="Sandve S.R."/>
            <person name="Heier L."/>
            <person name="Spannagl M."/>
            <person name="Pfeifer M."/>
            <person name="Jakobsen K.S."/>
            <person name="Wulff B.B."/>
            <person name="Steuernagel B."/>
            <person name="Mayer K.F."/>
            <person name="Olsen O.A."/>
        </authorList>
    </citation>
    <scope>NUCLEOTIDE SEQUENCE [LARGE SCALE GENOMIC DNA]</scope>
    <source>
        <strain evidence="2">cv. AL8/78</strain>
    </source>
</reference>
<dbReference type="InterPro" id="IPR036400">
    <property type="entry name" value="Cyt_B5-like_heme/steroid_sf"/>
</dbReference>
<accession>A0A453GW06</accession>
<reference evidence="1" key="3">
    <citation type="journal article" date="2017" name="Nature">
        <title>Genome sequence of the progenitor of the wheat D genome Aegilops tauschii.</title>
        <authorList>
            <person name="Luo M.C."/>
            <person name="Gu Y.Q."/>
            <person name="Puiu D."/>
            <person name="Wang H."/>
            <person name="Twardziok S.O."/>
            <person name="Deal K.R."/>
            <person name="Huo N."/>
            <person name="Zhu T."/>
            <person name="Wang L."/>
            <person name="Wang Y."/>
            <person name="McGuire P.E."/>
            <person name="Liu S."/>
            <person name="Long H."/>
            <person name="Ramasamy R.K."/>
            <person name="Rodriguez J.C."/>
            <person name="Van S.L."/>
            <person name="Yuan L."/>
            <person name="Wang Z."/>
            <person name="Xia Z."/>
            <person name="Xiao L."/>
            <person name="Anderson O.D."/>
            <person name="Ouyang S."/>
            <person name="Liang Y."/>
            <person name="Zimin A.V."/>
            <person name="Pertea G."/>
            <person name="Qi P."/>
            <person name="Bennetzen J.L."/>
            <person name="Dai X."/>
            <person name="Dawson M.W."/>
            <person name="Muller H.G."/>
            <person name="Kugler K."/>
            <person name="Rivarola-Duarte L."/>
            <person name="Spannagl M."/>
            <person name="Mayer K.F.X."/>
            <person name="Lu F.H."/>
            <person name="Bevan M.W."/>
            <person name="Leroy P."/>
            <person name="Li P."/>
            <person name="You F.M."/>
            <person name="Sun Q."/>
            <person name="Liu Z."/>
            <person name="Lyons E."/>
            <person name="Wicker T."/>
            <person name="Salzberg S.L."/>
            <person name="Devos K.M."/>
            <person name="Dvorak J."/>
        </authorList>
    </citation>
    <scope>NUCLEOTIDE SEQUENCE [LARGE SCALE GENOMIC DNA]</scope>
    <source>
        <strain evidence="1">cv. AL8/78</strain>
    </source>
</reference>
<dbReference type="SUPFAM" id="SSF55856">
    <property type="entry name" value="Cytochrome b5-like heme/steroid binding domain"/>
    <property type="match status" value="1"/>
</dbReference>
<dbReference type="Proteomes" id="UP000015105">
    <property type="component" value="Chromosome 3D"/>
</dbReference>